<gene>
    <name evidence="1" type="ORF">B4O97_11005</name>
</gene>
<evidence type="ECO:0000313" key="2">
    <source>
        <dbReference type="Proteomes" id="UP000192343"/>
    </source>
</evidence>
<reference evidence="1 2" key="1">
    <citation type="submission" date="2017-03" db="EMBL/GenBank/DDBJ databases">
        <title>Draft Genome sequence of Marispirochaeta sp. strain JC444.</title>
        <authorList>
            <person name="Shivani Y."/>
            <person name="Subhash Y."/>
            <person name="Sasikala C."/>
            <person name="Ramana C."/>
        </authorList>
    </citation>
    <scope>NUCLEOTIDE SEQUENCE [LARGE SCALE GENOMIC DNA]</scope>
    <source>
        <strain evidence="1 2">JC444</strain>
    </source>
</reference>
<dbReference type="Proteomes" id="UP000192343">
    <property type="component" value="Unassembled WGS sequence"/>
</dbReference>
<organism evidence="1 2">
    <name type="scientific">Marispirochaeta aestuarii</name>
    <dbReference type="NCBI Taxonomy" id="1963862"/>
    <lineage>
        <taxon>Bacteria</taxon>
        <taxon>Pseudomonadati</taxon>
        <taxon>Spirochaetota</taxon>
        <taxon>Spirochaetia</taxon>
        <taxon>Spirochaetales</taxon>
        <taxon>Spirochaetaceae</taxon>
        <taxon>Marispirochaeta</taxon>
    </lineage>
</organism>
<keyword evidence="2" id="KW-1185">Reference proteome</keyword>
<evidence type="ECO:0000313" key="1">
    <source>
        <dbReference type="EMBL" id="ORC34859.1"/>
    </source>
</evidence>
<accession>A0A1Y1RX41</accession>
<dbReference type="EMBL" id="MWQY01000011">
    <property type="protein sequence ID" value="ORC34859.1"/>
    <property type="molecule type" value="Genomic_DNA"/>
</dbReference>
<proteinExistence type="predicted"/>
<dbReference type="RefSeq" id="WP_083050819.1">
    <property type="nucleotide sequence ID" value="NZ_CAXXQO010000003.1"/>
</dbReference>
<protein>
    <submittedName>
        <fullName evidence="1">Uncharacterized protein</fullName>
    </submittedName>
</protein>
<dbReference type="STRING" id="1963862.B4O97_11005"/>
<name>A0A1Y1RX41_9SPIO</name>
<dbReference type="AlphaFoldDB" id="A0A1Y1RX41"/>
<dbReference type="OrthoDB" id="368864at2"/>
<comment type="caution">
    <text evidence="1">The sequence shown here is derived from an EMBL/GenBank/DDBJ whole genome shotgun (WGS) entry which is preliminary data.</text>
</comment>
<sequence length="259" mass="31251">MKRNKLSFEEIERARQRILQEYDHYIVRFMKSRKLRNDFEDRYLSAMKSRMDMSLFLHAELTTVRELQRREEERIGKEHNRAADIAGKKKQKKTGSFADRIIAENREKIKKYPDKKVHPEASFEIRKLFGAMSEFEHKSWPDIERCMRKIAPSVFSGPRVILERRIFDLWSDTKEGVSPRLAAYVSLFSRFPRNVRDIEREEQRFIVDSGFLLNDLYREIGLIRTNDILRVDERNFLEKMYEYVHTVIDDFRLNDFKSQ</sequence>